<keyword evidence="4" id="KW-1185">Reference proteome</keyword>
<dbReference type="KEGG" id="pmai:CF386_09065"/>
<dbReference type="InterPro" id="IPR037523">
    <property type="entry name" value="VOC_core"/>
</dbReference>
<dbReference type="OrthoDB" id="9812656at2"/>
<dbReference type="RefSeq" id="WP_089074119.1">
    <property type="nucleotide sequence ID" value="NZ_CBCSAM010000002.1"/>
</dbReference>
<evidence type="ECO:0000256" key="1">
    <source>
        <dbReference type="ARBA" id="ARBA00022723"/>
    </source>
</evidence>
<dbReference type="PANTHER" id="PTHR36113">
    <property type="entry name" value="LYASE, PUTATIVE-RELATED-RELATED"/>
    <property type="match status" value="1"/>
</dbReference>
<dbReference type="InterPro" id="IPR051332">
    <property type="entry name" value="Fosfomycin_Res_Enzymes"/>
</dbReference>
<dbReference type="EMBL" id="CP022356">
    <property type="protein sequence ID" value="ASK79211.1"/>
    <property type="molecule type" value="Genomic_DNA"/>
</dbReference>
<dbReference type="PROSITE" id="PS51819">
    <property type="entry name" value="VOC"/>
    <property type="match status" value="1"/>
</dbReference>
<dbReference type="GO" id="GO:0004462">
    <property type="term" value="F:lactoylglutathione lyase activity"/>
    <property type="evidence" value="ECO:0007669"/>
    <property type="project" value="InterPro"/>
</dbReference>
<dbReference type="SUPFAM" id="SSF54593">
    <property type="entry name" value="Glyoxalase/Bleomycin resistance protein/Dihydroxybiphenyl dioxygenase"/>
    <property type="match status" value="1"/>
</dbReference>
<accession>A0A220VFZ0</accession>
<feature type="domain" description="VOC" evidence="2">
    <location>
        <begin position="5"/>
        <end position="123"/>
    </location>
</feature>
<evidence type="ECO:0000259" key="2">
    <source>
        <dbReference type="PROSITE" id="PS51819"/>
    </source>
</evidence>
<evidence type="ECO:0000313" key="3">
    <source>
        <dbReference type="EMBL" id="ASK79211.1"/>
    </source>
</evidence>
<dbReference type="InterPro" id="IPR018146">
    <property type="entry name" value="Glyoxalase_1_CS"/>
</dbReference>
<reference evidence="3 4" key="1">
    <citation type="journal article" date="2016" name="Int. J. Syst. Evol. Microbiol.">
        <title>Paraphotobacterium marinum gen. nov., sp. nov., a member of the family Vibrionaceae, isolated from surface seawater.</title>
        <authorList>
            <person name="Huang Z."/>
            <person name="Dong C."/>
            <person name="Shao Z."/>
        </authorList>
    </citation>
    <scope>NUCLEOTIDE SEQUENCE [LARGE SCALE GENOMIC DNA]</scope>
    <source>
        <strain evidence="3 4">NSCS20N07D</strain>
    </source>
</reference>
<name>A0A220VFZ0_9GAMM</name>
<proteinExistence type="predicted"/>
<dbReference type="GO" id="GO:0046872">
    <property type="term" value="F:metal ion binding"/>
    <property type="evidence" value="ECO:0007669"/>
    <property type="project" value="UniProtKB-KW"/>
</dbReference>
<dbReference type="Pfam" id="PF00903">
    <property type="entry name" value="Glyoxalase"/>
    <property type="match status" value="1"/>
</dbReference>
<dbReference type="Gene3D" id="3.10.180.10">
    <property type="entry name" value="2,3-Dihydroxybiphenyl 1,2-Dioxygenase, domain 1"/>
    <property type="match status" value="1"/>
</dbReference>
<dbReference type="InterPro" id="IPR029068">
    <property type="entry name" value="Glyas_Bleomycin-R_OHBP_Dase"/>
</dbReference>
<dbReference type="PANTHER" id="PTHR36113:SF1">
    <property type="entry name" value="GLYOXALASE_BLEOMYCIN RESISTANCE PROTEIN_DIOXYGENASE"/>
    <property type="match status" value="1"/>
</dbReference>
<keyword evidence="1" id="KW-0479">Metal-binding</keyword>
<organism evidence="3 4">
    <name type="scientific">Paraphotobacterium marinum</name>
    <dbReference type="NCBI Taxonomy" id="1755811"/>
    <lineage>
        <taxon>Bacteria</taxon>
        <taxon>Pseudomonadati</taxon>
        <taxon>Pseudomonadota</taxon>
        <taxon>Gammaproteobacteria</taxon>
        <taxon>Vibrionales</taxon>
        <taxon>Vibrionaceae</taxon>
        <taxon>Paraphotobacterium</taxon>
    </lineage>
</organism>
<dbReference type="AlphaFoldDB" id="A0A220VFZ0"/>
<dbReference type="InterPro" id="IPR004360">
    <property type="entry name" value="Glyas_Fos-R_dOase_dom"/>
</dbReference>
<dbReference type="PROSITE" id="PS00934">
    <property type="entry name" value="GLYOXALASE_I_1"/>
    <property type="match status" value="1"/>
</dbReference>
<dbReference type="Proteomes" id="UP000242175">
    <property type="component" value="Chromosome small"/>
</dbReference>
<sequence length="123" mass="14013">MLFSRIDHIALDVSDSEKTVQFYQTIFGFKVYSESTTKNGHHIIYMKLGDTILEISQQKEVVHSGYHFCIHTTNFEKAISHLSAHNIPVYQPPHPTAPRTPSEKGWMRAVYLGPDGELVEIRG</sequence>
<evidence type="ECO:0000313" key="4">
    <source>
        <dbReference type="Proteomes" id="UP000242175"/>
    </source>
</evidence>
<gene>
    <name evidence="3" type="ORF">CF386_09065</name>
</gene>
<protein>
    <submittedName>
        <fullName evidence="3">Glyoxalase</fullName>
    </submittedName>
</protein>